<dbReference type="InterPro" id="IPR049326">
    <property type="entry name" value="Rhodopsin_dom_fungi"/>
</dbReference>
<proteinExistence type="inferred from homology"/>
<accession>A0AAD6HCZ4</accession>
<keyword evidence="4 6" id="KW-0472">Membrane</keyword>
<evidence type="ECO:0000256" key="2">
    <source>
        <dbReference type="ARBA" id="ARBA00022692"/>
    </source>
</evidence>
<dbReference type="InterPro" id="IPR052337">
    <property type="entry name" value="SAT4-like"/>
</dbReference>
<evidence type="ECO:0000313" key="8">
    <source>
        <dbReference type="EMBL" id="KAJ5709227.1"/>
    </source>
</evidence>
<feature type="transmembrane region" description="Helical" evidence="6">
    <location>
        <begin position="52"/>
        <end position="78"/>
    </location>
</feature>
<feature type="domain" description="Rhodopsin" evidence="7">
    <location>
        <begin position="16"/>
        <end position="189"/>
    </location>
</feature>
<dbReference type="Proteomes" id="UP001215712">
    <property type="component" value="Unassembled WGS sequence"/>
</dbReference>
<sequence length="301" mass="34035">MLSQRLAWYVILGSKLAFMNWIWYMSYLWCLKGVFLCLYWKLTQGTRTQRLVLGAVIFCILSWLACILTHICICTPIPKNWQIKPYAGDNCTLRQPLYVVIAVLNVISDLMIMIIPILMLNKLQVAFKRKIILGVMFMSGVFIMICTILRCYYSLGDISQLPTALHWADRECFVAAIVASLTGIKPLFRGVGWLGFTSYNRSKNTYGTEGYNKFASRGDKTPGLSFAERSGNHNAKSLELNTITARNQNGISSEESDRPILSDDEDGPTLNRLAIHVTTEYTLEETRDGKPLSYNKTPSIS</sequence>
<dbReference type="AlphaFoldDB" id="A0AAD6HCZ4"/>
<comment type="subcellular location">
    <subcellularLocation>
        <location evidence="1">Membrane</location>
        <topology evidence="1">Multi-pass membrane protein</topology>
    </subcellularLocation>
</comment>
<evidence type="ECO:0000256" key="1">
    <source>
        <dbReference type="ARBA" id="ARBA00004141"/>
    </source>
</evidence>
<reference evidence="8" key="1">
    <citation type="journal article" date="2023" name="IMA Fungus">
        <title>Comparative genomic study of the Penicillium genus elucidates a diverse pangenome and 15 lateral gene transfer events.</title>
        <authorList>
            <person name="Petersen C."/>
            <person name="Sorensen T."/>
            <person name="Nielsen M.R."/>
            <person name="Sondergaard T.E."/>
            <person name="Sorensen J.L."/>
            <person name="Fitzpatrick D.A."/>
            <person name="Frisvad J.C."/>
            <person name="Nielsen K.L."/>
        </authorList>
    </citation>
    <scope>NUCLEOTIDE SEQUENCE</scope>
    <source>
        <strain evidence="8">IBT 17514</strain>
    </source>
</reference>
<dbReference type="PANTHER" id="PTHR33048:SF152">
    <property type="entry name" value="INTEGRAL MEMBRANE PROTEIN"/>
    <property type="match status" value="1"/>
</dbReference>
<dbReference type="PANTHER" id="PTHR33048">
    <property type="entry name" value="PTH11-LIKE INTEGRAL MEMBRANE PROTEIN (AFU_ORTHOLOGUE AFUA_5G11245)"/>
    <property type="match status" value="1"/>
</dbReference>
<keyword evidence="2 6" id="KW-0812">Transmembrane</keyword>
<reference evidence="8" key="2">
    <citation type="submission" date="2023-01" db="EMBL/GenBank/DDBJ databases">
        <authorList>
            <person name="Petersen C."/>
        </authorList>
    </citation>
    <scope>NUCLEOTIDE SEQUENCE</scope>
    <source>
        <strain evidence="8">IBT 17514</strain>
    </source>
</reference>
<keyword evidence="3 6" id="KW-1133">Transmembrane helix</keyword>
<evidence type="ECO:0000256" key="4">
    <source>
        <dbReference type="ARBA" id="ARBA00023136"/>
    </source>
</evidence>
<comment type="caution">
    <text evidence="8">The sequence shown here is derived from an EMBL/GenBank/DDBJ whole genome shotgun (WGS) entry which is preliminary data.</text>
</comment>
<dbReference type="EMBL" id="JAQJAN010000019">
    <property type="protein sequence ID" value="KAJ5709227.1"/>
    <property type="molecule type" value="Genomic_DNA"/>
</dbReference>
<feature type="transmembrane region" description="Helical" evidence="6">
    <location>
        <begin position="21"/>
        <end position="40"/>
    </location>
</feature>
<evidence type="ECO:0000259" key="7">
    <source>
        <dbReference type="Pfam" id="PF20684"/>
    </source>
</evidence>
<feature type="transmembrane region" description="Helical" evidence="6">
    <location>
        <begin position="173"/>
        <end position="196"/>
    </location>
</feature>
<feature type="transmembrane region" description="Helical" evidence="6">
    <location>
        <begin position="131"/>
        <end position="153"/>
    </location>
</feature>
<name>A0AAD6HCZ4_9EURO</name>
<organism evidence="8 9">
    <name type="scientific">Penicillium malachiteum</name>
    <dbReference type="NCBI Taxonomy" id="1324776"/>
    <lineage>
        <taxon>Eukaryota</taxon>
        <taxon>Fungi</taxon>
        <taxon>Dikarya</taxon>
        <taxon>Ascomycota</taxon>
        <taxon>Pezizomycotina</taxon>
        <taxon>Eurotiomycetes</taxon>
        <taxon>Eurotiomycetidae</taxon>
        <taxon>Eurotiales</taxon>
        <taxon>Aspergillaceae</taxon>
        <taxon>Penicillium</taxon>
    </lineage>
</organism>
<protein>
    <recommendedName>
        <fullName evidence="7">Rhodopsin domain-containing protein</fullName>
    </recommendedName>
</protein>
<comment type="similarity">
    <text evidence="5">Belongs to the SAT4 family.</text>
</comment>
<gene>
    <name evidence="8" type="ORF">N7493_010561</name>
</gene>
<evidence type="ECO:0000256" key="6">
    <source>
        <dbReference type="SAM" id="Phobius"/>
    </source>
</evidence>
<feature type="transmembrane region" description="Helical" evidence="6">
    <location>
        <begin position="98"/>
        <end position="119"/>
    </location>
</feature>
<evidence type="ECO:0000256" key="5">
    <source>
        <dbReference type="ARBA" id="ARBA00038359"/>
    </source>
</evidence>
<dbReference type="Pfam" id="PF20684">
    <property type="entry name" value="Fung_rhodopsin"/>
    <property type="match status" value="1"/>
</dbReference>
<dbReference type="GO" id="GO:0016020">
    <property type="term" value="C:membrane"/>
    <property type="evidence" value="ECO:0007669"/>
    <property type="project" value="UniProtKB-SubCell"/>
</dbReference>
<evidence type="ECO:0000313" key="9">
    <source>
        <dbReference type="Proteomes" id="UP001215712"/>
    </source>
</evidence>
<keyword evidence="9" id="KW-1185">Reference proteome</keyword>
<evidence type="ECO:0000256" key="3">
    <source>
        <dbReference type="ARBA" id="ARBA00022989"/>
    </source>
</evidence>